<evidence type="ECO:0000259" key="1">
    <source>
        <dbReference type="SMART" id="SM00867"/>
    </source>
</evidence>
<feature type="domain" description="Lipid/polyisoprenoid-binding YceI-like" evidence="1">
    <location>
        <begin position="37"/>
        <end position="198"/>
    </location>
</feature>
<evidence type="ECO:0000313" key="3">
    <source>
        <dbReference type="Proteomes" id="UP000324194"/>
    </source>
</evidence>
<dbReference type="KEGG" id="asip:AQUSIP_09290"/>
<keyword evidence="3" id="KW-1185">Reference proteome</keyword>
<dbReference type="AlphaFoldDB" id="A0A5E4PF81"/>
<dbReference type="InterPro" id="IPR036761">
    <property type="entry name" value="TTHA0802/YceI-like_sf"/>
</dbReference>
<dbReference type="SUPFAM" id="SSF101874">
    <property type="entry name" value="YceI-like"/>
    <property type="match status" value="1"/>
</dbReference>
<dbReference type="RefSeq" id="WP_232051832.1">
    <property type="nucleotide sequence ID" value="NZ_LR699119.1"/>
</dbReference>
<protein>
    <submittedName>
        <fullName evidence="2">Protein YceI</fullName>
    </submittedName>
</protein>
<accession>A0A5E4PF81</accession>
<proteinExistence type="predicted"/>
<sequence length="200" mass="21979">MRHSGFCLKRDLAIVIMTVLQYLILFYPGAASADVAVWQIVSDKSSLVFTATQNGAPVSGSFKTFKGDIEFSLSDLEHSRVNIVVDTGSVSASYSDLVDALKTPDWFNVKVFPQAVFKADRFKKTGEKTYQADGTLTIRNITKPVVITFSVEEAGDTKARIRGGTTIQRNDFGVGQGDWAGTDEIKNDVRIDFVLSVVRK</sequence>
<dbReference type="PANTHER" id="PTHR34406:SF1">
    <property type="entry name" value="PROTEIN YCEI"/>
    <property type="match status" value="1"/>
</dbReference>
<dbReference type="Proteomes" id="UP000324194">
    <property type="component" value="Chromosome 1"/>
</dbReference>
<evidence type="ECO:0000313" key="2">
    <source>
        <dbReference type="EMBL" id="VVC75639.1"/>
    </source>
</evidence>
<organism evidence="2 3">
    <name type="scientific">Aquicella siphonis</name>
    <dbReference type="NCBI Taxonomy" id="254247"/>
    <lineage>
        <taxon>Bacteria</taxon>
        <taxon>Pseudomonadati</taxon>
        <taxon>Pseudomonadota</taxon>
        <taxon>Gammaproteobacteria</taxon>
        <taxon>Legionellales</taxon>
        <taxon>Coxiellaceae</taxon>
        <taxon>Aquicella</taxon>
    </lineage>
</organism>
<dbReference type="PANTHER" id="PTHR34406">
    <property type="entry name" value="PROTEIN YCEI"/>
    <property type="match status" value="1"/>
</dbReference>
<name>A0A5E4PF81_9COXI</name>
<dbReference type="Pfam" id="PF04264">
    <property type="entry name" value="YceI"/>
    <property type="match status" value="1"/>
</dbReference>
<dbReference type="EMBL" id="LR699119">
    <property type="protein sequence ID" value="VVC75639.1"/>
    <property type="molecule type" value="Genomic_DNA"/>
</dbReference>
<dbReference type="SMART" id="SM00867">
    <property type="entry name" value="YceI"/>
    <property type="match status" value="1"/>
</dbReference>
<reference evidence="2 3" key="1">
    <citation type="submission" date="2019-08" db="EMBL/GenBank/DDBJ databases">
        <authorList>
            <person name="Guy L."/>
        </authorList>
    </citation>
    <scope>NUCLEOTIDE SEQUENCE [LARGE SCALE GENOMIC DNA]</scope>
    <source>
        <strain evidence="2 3">SGT-108</strain>
    </source>
</reference>
<gene>
    <name evidence="2" type="primary">yceI_2</name>
    <name evidence="2" type="ORF">AQUSIP_09290</name>
</gene>
<dbReference type="InterPro" id="IPR007372">
    <property type="entry name" value="Lipid/polyisoprenoid-bd_YceI"/>
</dbReference>
<dbReference type="Gene3D" id="2.40.128.110">
    <property type="entry name" value="Lipid/polyisoprenoid-binding, YceI-like"/>
    <property type="match status" value="1"/>
</dbReference>